<dbReference type="GO" id="GO:0016887">
    <property type="term" value="F:ATP hydrolysis activity"/>
    <property type="evidence" value="ECO:0007669"/>
    <property type="project" value="InterPro"/>
</dbReference>
<feature type="domain" description="MCM C-terminal" evidence="2">
    <location>
        <begin position="274"/>
        <end position="330"/>
    </location>
</feature>
<dbReference type="Gene3D" id="3.40.50.300">
    <property type="entry name" value="P-loop containing nucleotide triphosphate hydrolases"/>
    <property type="match status" value="1"/>
</dbReference>
<dbReference type="InterPro" id="IPR036388">
    <property type="entry name" value="WH-like_DNA-bd_sf"/>
</dbReference>
<evidence type="ECO:0008006" key="5">
    <source>
        <dbReference type="Google" id="ProtNLM"/>
    </source>
</evidence>
<gene>
    <name evidence="3" type="ORF">B9Q01_01155</name>
</gene>
<dbReference type="Pfam" id="PF13401">
    <property type="entry name" value="AAA_22"/>
    <property type="match status" value="1"/>
</dbReference>
<sequence length="351" mass="39617">MYFDAEPKRDIRDFFDMEEPLRNFESALNKGKLVVVSGLRRYGKTSLILTALNKMNVQYLFLDARLLSAVTMISINDFLGVLEDALNRVSWGKTVLKSVEGVEVGGFGVRFRNRSRETLLHTLHALSGKVIVIDEAQLLRRSSVRFDQLLAYIYDHVDAKVVVSGSQVGLLYRFLRVGDPDAPLFGRPYIEIRLGRLPPEKSRQFLLKGFSQERIHVDDALIDKAVSLFDGVIGWLTYFGFTHSRSKEQPEDVFRKASQLAAKEASSILNTYGIAKRRYVEVLRTIASSDQARWSEIKRGVEARLGRIPNNTLANILRNLVDSGLIERHQAGYAIPDPALKNGVLHHFSGL</sequence>
<dbReference type="InterPro" id="IPR049945">
    <property type="entry name" value="AAA_22"/>
</dbReference>
<dbReference type="Gene3D" id="1.10.10.10">
    <property type="entry name" value="Winged helix-like DNA-binding domain superfamily/Winged helix DNA-binding domain"/>
    <property type="match status" value="1"/>
</dbReference>
<dbReference type="AlphaFoldDB" id="A0A2R6AD52"/>
<dbReference type="Pfam" id="PF21100">
    <property type="entry name" value="WHD_MCM"/>
    <property type="match status" value="1"/>
</dbReference>
<accession>A0A2R6AD52</accession>
<reference evidence="3 4" key="1">
    <citation type="submission" date="2017-04" db="EMBL/GenBank/DDBJ databases">
        <title>Novel microbial lineages endemic to geothermal iron-oxide mats fill important gaps in the evolutionary history of Archaea.</title>
        <authorList>
            <person name="Jay Z.J."/>
            <person name="Beam J.P."/>
            <person name="Dlakic M."/>
            <person name="Rusch D.B."/>
            <person name="Kozubal M.A."/>
            <person name="Inskeep W.P."/>
        </authorList>
    </citation>
    <scope>NUCLEOTIDE SEQUENCE [LARGE SCALE GENOMIC DNA]</scope>
    <source>
        <strain evidence="3">OSP_D</strain>
    </source>
</reference>
<evidence type="ECO:0000313" key="3">
    <source>
        <dbReference type="EMBL" id="PSN84322.1"/>
    </source>
</evidence>
<dbReference type="Gene3D" id="1.10.8.60">
    <property type="match status" value="1"/>
</dbReference>
<evidence type="ECO:0000259" key="1">
    <source>
        <dbReference type="Pfam" id="PF13401"/>
    </source>
</evidence>
<dbReference type="Proteomes" id="UP000240880">
    <property type="component" value="Unassembled WGS sequence"/>
</dbReference>
<organism evidence="3 4">
    <name type="scientific">Candidatus Marsarchaeota G1 archaeon OSP_D</name>
    <dbReference type="NCBI Taxonomy" id="1978155"/>
    <lineage>
        <taxon>Archaea</taxon>
        <taxon>Candidatus Marsarchaeota</taxon>
        <taxon>Candidatus Marsarchaeota group 1</taxon>
    </lineage>
</organism>
<dbReference type="InterPro" id="IPR048907">
    <property type="entry name" value="WHD_MCM_arc"/>
</dbReference>
<dbReference type="InterPro" id="IPR036390">
    <property type="entry name" value="WH_DNA-bd_sf"/>
</dbReference>
<name>A0A2R6AD52_9ARCH</name>
<dbReference type="SUPFAM" id="SSF52540">
    <property type="entry name" value="P-loop containing nucleoside triphosphate hydrolases"/>
    <property type="match status" value="1"/>
</dbReference>
<proteinExistence type="predicted"/>
<evidence type="ECO:0000313" key="4">
    <source>
        <dbReference type="Proteomes" id="UP000240880"/>
    </source>
</evidence>
<dbReference type="SUPFAM" id="SSF46785">
    <property type="entry name" value="Winged helix' DNA-binding domain"/>
    <property type="match status" value="1"/>
</dbReference>
<feature type="domain" description="ORC1/DEAH AAA+ ATPase" evidence="1">
    <location>
        <begin position="32"/>
        <end position="167"/>
    </location>
</feature>
<dbReference type="PANTHER" id="PTHR34301:SF8">
    <property type="entry name" value="ATPASE DOMAIN-CONTAINING PROTEIN"/>
    <property type="match status" value="1"/>
</dbReference>
<dbReference type="EMBL" id="NEXC01000004">
    <property type="protein sequence ID" value="PSN84322.1"/>
    <property type="molecule type" value="Genomic_DNA"/>
</dbReference>
<protein>
    <recommendedName>
        <fullName evidence="5">AAA+ ATPase domain-containing protein</fullName>
    </recommendedName>
</protein>
<evidence type="ECO:0000259" key="2">
    <source>
        <dbReference type="Pfam" id="PF21100"/>
    </source>
</evidence>
<dbReference type="InterPro" id="IPR027417">
    <property type="entry name" value="P-loop_NTPase"/>
</dbReference>
<dbReference type="PANTHER" id="PTHR34301">
    <property type="entry name" value="DNA-BINDING PROTEIN-RELATED"/>
    <property type="match status" value="1"/>
</dbReference>
<comment type="caution">
    <text evidence="3">The sequence shown here is derived from an EMBL/GenBank/DDBJ whole genome shotgun (WGS) entry which is preliminary data.</text>
</comment>